<dbReference type="InterPro" id="IPR014284">
    <property type="entry name" value="RNA_pol_sigma-70_dom"/>
</dbReference>
<keyword evidence="4" id="KW-0238">DNA-binding</keyword>
<keyword evidence="9" id="KW-1185">Reference proteome</keyword>
<evidence type="ECO:0000313" key="9">
    <source>
        <dbReference type="Proteomes" id="UP000772618"/>
    </source>
</evidence>
<dbReference type="PANTHER" id="PTHR43133">
    <property type="entry name" value="RNA POLYMERASE ECF-TYPE SIGMA FACTO"/>
    <property type="match status" value="1"/>
</dbReference>
<dbReference type="InterPro" id="IPR036388">
    <property type="entry name" value="WH-like_DNA-bd_sf"/>
</dbReference>
<organism evidence="8 9">
    <name type="scientific">Chryseosolibacter indicus</name>
    <dbReference type="NCBI Taxonomy" id="2782351"/>
    <lineage>
        <taxon>Bacteria</taxon>
        <taxon>Pseudomonadati</taxon>
        <taxon>Bacteroidota</taxon>
        <taxon>Cytophagia</taxon>
        <taxon>Cytophagales</taxon>
        <taxon>Chryseotaleaceae</taxon>
        <taxon>Chryseosolibacter</taxon>
    </lineage>
</organism>
<dbReference type="InterPro" id="IPR013324">
    <property type="entry name" value="RNA_pol_sigma_r3/r4-like"/>
</dbReference>
<dbReference type="PANTHER" id="PTHR43133:SF46">
    <property type="entry name" value="RNA POLYMERASE SIGMA-70 FACTOR ECF SUBFAMILY"/>
    <property type="match status" value="1"/>
</dbReference>
<comment type="similarity">
    <text evidence="1">Belongs to the sigma-70 factor family. ECF subfamily.</text>
</comment>
<evidence type="ECO:0000259" key="6">
    <source>
        <dbReference type="Pfam" id="PF04542"/>
    </source>
</evidence>
<dbReference type="InterPro" id="IPR007630">
    <property type="entry name" value="RNA_pol_sigma70_r4"/>
</dbReference>
<keyword evidence="2" id="KW-0805">Transcription regulation</keyword>
<evidence type="ECO:0000259" key="7">
    <source>
        <dbReference type="Pfam" id="PF04545"/>
    </source>
</evidence>
<sequence length="196" mass="23627">MSDVINNERLRMLLRSHPGEAIELLHQFYSESLFKIAYRFSRDEEASRDIVQETFLQVWAKRKELSQYHEKSIEHYLVRTVRNMSVSHFKRKRHLNIDDFQFLKVYRDSSAPFEEALIEQELISRMRAFIMTFPFRERQCLLMKIDDELSLNQIAANLRISRKMVEKSQTSALKRLRKWAKDYSKENENLFSDEGR</sequence>
<accession>A0ABS5VY00</accession>
<dbReference type="NCBIfam" id="TIGR02937">
    <property type="entry name" value="sigma70-ECF"/>
    <property type="match status" value="1"/>
</dbReference>
<evidence type="ECO:0000256" key="1">
    <source>
        <dbReference type="ARBA" id="ARBA00010641"/>
    </source>
</evidence>
<gene>
    <name evidence="8" type="ORF">KK060_21790</name>
</gene>
<dbReference type="EMBL" id="JAHESD010000074">
    <property type="protein sequence ID" value="MBT1705938.1"/>
    <property type="molecule type" value="Genomic_DNA"/>
</dbReference>
<protein>
    <submittedName>
        <fullName evidence="8">Sigma-70 family RNA polymerase sigma factor</fullName>
    </submittedName>
</protein>
<dbReference type="Pfam" id="PF04542">
    <property type="entry name" value="Sigma70_r2"/>
    <property type="match status" value="1"/>
</dbReference>
<dbReference type="RefSeq" id="WP_254156378.1">
    <property type="nucleotide sequence ID" value="NZ_JAHESD010000074.1"/>
</dbReference>
<evidence type="ECO:0000256" key="2">
    <source>
        <dbReference type="ARBA" id="ARBA00023015"/>
    </source>
</evidence>
<reference evidence="8 9" key="1">
    <citation type="submission" date="2021-05" db="EMBL/GenBank/DDBJ databases">
        <title>A Polyphasic approach of four new species of the genus Ohtaekwangia: Ohtaekwangia histidinii sp. nov., Ohtaekwangia cretensis sp. nov., Ohtaekwangia indiensis sp. nov., Ohtaekwangia reichenbachii sp. nov. from diverse environment.</title>
        <authorList>
            <person name="Octaviana S."/>
        </authorList>
    </citation>
    <scope>NUCLEOTIDE SEQUENCE [LARGE SCALE GENOMIC DNA]</scope>
    <source>
        <strain evidence="8 9">PWU20</strain>
    </source>
</reference>
<dbReference type="Gene3D" id="1.10.10.10">
    <property type="entry name" value="Winged helix-like DNA-binding domain superfamily/Winged helix DNA-binding domain"/>
    <property type="match status" value="1"/>
</dbReference>
<evidence type="ECO:0000313" key="8">
    <source>
        <dbReference type="EMBL" id="MBT1705938.1"/>
    </source>
</evidence>
<feature type="domain" description="RNA polymerase sigma-70 region 2" evidence="6">
    <location>
        <begin position="30"/>
        <end position="93"/>
    </location>
</feature>
<comment type="caution">
    <text evidence="8">The sequence shown here is derived from an EMBL/GenBank/DDBJ whole genome shotgun (WGS) entry which is preliminary data.</text>
</comment>
<dbReference type="SUPFAM" id="SSF88946">
    <property type="entry name" value="Sigma2 domain of RNA polymerase sigma factors"/>
    <property type="match status" value="1"/>
</dbReference>
<dbReference type="SUPFAM" id="SSF88659">
    <property type="entry name" value="Sigma3 and sigma4 domains of RNA polymerase sigma factors"/>
    <property type="match status" value="1"/>
</dbReference>
<proteinExistence type="inferred from homology"/>
<name>A0ABS5VY00_9BACT</name>
<evidence type="ECO:0000256" key="4">
    <source>
        <dbReference type="ARBA" id="ARBA00023125"/>
    </source>
</evidence>
<feature type="domain" description="RNA polymerase sigma-70 region 4" evidence="7">
    <location>
        <begin position="134"/>
        <end position="178"/>
    </location>
</feature>
<keyword evidence="5" id="KW-0804">Transcription</keyword>
<dbReference type="InterPro" id="IPR007627">
    <property type="entry name" value="RNA_pol_sigma70_r2"/>
</dbReference>
<dbReference type="Proteomes" id="UP000772618">
    <property type="component" value="Unassembled WGS sequence"/>
</dbReference>
<dbReference type="Gene3D" id="1.10.1740.10">
    <property type="match status" value="1"/>
</dbReference>
<dbReference type="Pfam" id="PF04545">
    <property type="entry name" value="Sigma70_r4"/>
    <property type="match status" value="1"/>
</dbReference>
<dbReference type="InterPro" id="IPR013325">
    <property type="entry name" value="RNA_pol_sigma_r2"/>
</dbReference>
<keyword evidence="3" id="KW-0731">Sigma factor</keyword>
<evidence type="ECO:0000256" key="5">
    <source>
        <dbReference type="ARBA" id="ARBA00023163"/>
    </source>
</evidence>
<dbReference type="InterPro" id="IPR039425">
    <property type="entry name" value="RNA_pol_sigma-70-like"/>
</dbReference>
<evidence type="ECO:0000256" key="3">
    <source>
        <dbReference type="ARBA" id="ARBA00023082"/>
    </source>
</evidence>